<dbReference type="InterPro" id="IPR052081">
    <property type="entry name" value="Dispatched_Hh_regulator"/>
</dbReference>
<evidence type="ECO:0000256" key="7">
    <source>
        <dbReference type="SAM" id="MobiDB-lite"/>
    </source>
</evidence>
<feature type="transmembrane region" description="Helical" evidence="8">
    <location>
        <begin position="425"/>
        <end position="446"/>
    </location>
</feature>
<dbReference type="SUPFAM" id="SSF82866">
    <property type="entry name" value="Multidrug efflux transporter AcrB transmembrane domain"/>
    <property type="match status" value="1"/>
</dbReference>
<proteinExistence type="inferred from homology"/>
<dbReference type="Gene3D" id="1.20.1640.10">
    <property type="entry name" value="Multidrug efflux transporter AcrB transmembrane domain"/>
    <property type="match status" value="1"/>
</dbReference>
<feature type="transmembrane region" description="Helical" evidence="8">
    <location>
        <begin position="380"/>
        <end position="404"/>
    </location>
</feature>
<dbReference type="GO" id="GO:0016020">
    <property type="term" value="C:membrane"/>
    <property type="evidence" value="ECO:0007669"/>
    <property type="project" value="UniProtKB-SubCell"/>
</dbReference>
<dbReference type="OrthoDB" id="429851at2759"/>
<protein>
    <submittedName>
        <fullName evidence="9">Dispatched homolog 3-like</fullName>
    </submittedName>
</protein>
<dbReference type="GO" id="GO:0022857">
    <property type="term" value="F:transmembrane transporter activity"/>
    <property type="evidence" value="ECO:0007669"/>
    <property type="project" value="TreeGrafter"/>
</dbReference>
<comment type="caution">
    <text evidence="9">The sequence shown here is derived from an EMBL/GenBank/DDBJ whole genome shotgun (WGS) entry which is preliminary data.</text>
</comment>
<evidence type="ECO:0000256" key="6">
    <source>
        <dbReference type="ARBA" id="ARBA00038046"/>
    </source>
</evidence>
<name>A0A6S7I2A8_PARCT</name>
<dbReference type="AlphaFoldDB" id="A0A6S7I2A8"/>
<evidence type="ECO:0000256" key="4">
    <source>
        <dbReference type="ARBA" id="ARBA00023136"/>
    </source>
</evidence>
<feature type="compositionally biased region" description="Low complexity" evidence="7">
    <location>
        <begin position="118"/>
        <end position="135"/>
    </location>
</feature>
<evidence type="ECO:0000313" key="10">
    <source>
        <dbReference type="Proteomes" id="UP001152795"/>
    </source>
</evidence>
<feature type="transmembrane region" description="Helical" evidence="8">
    <location>
        <begin position="458"/>
        <end position="481"/>
    </location>
</feature>
<accession>A0A6S7I2A8</accession>
<comment type="similarity">
    <text evidence="6">Belongs to the dispatched family.</text>
</comment>
<keyword evidence="2 8" id="KW-0812">Transmembrane</keyword>
<dbReference type="Proteomes" id="UP001152795">
    <property type="component" value="Unassembled WGS sequence"/>
</dbReference>
<evidence type="ECO:0000256" key="8">
    <source>
        <dbReference type="SAM" id="Phobius"/>
    </source>
</evidence>
<reference evidence="9" key="1">
    <citation type="submission" date="2020-04" db="EMBL/GenBank/DDBJ databases">
        <authorList>
            <person name="Alioto T."/>
            <person name="Alioto T."/>
            <person name="Gomez Garrido J."/>
        </authorList>
    </citation>
    <scope>NUCLEOTIDE SEQUENCE</scope>
    <source>
        <strain evidence="9">A484AB</strain>
    </source>
</reference>
<dbReference type="EMBL" id="CACRXK020007523">
    <property type="protein sequence ID" value="CAB4012474.1"/>
    <property type="molecule type" value="Genomic_DNA"/>
</dbReference>
<feature type="transmembrane region" description="Helical" evidence="8">
    <location>
        <begin position="545"/>
        <end position="565"/>
    </location>
</feature>
<dbReference type="Pfam" id="PF12349">
    <property type="entry name" value="Sterol-sensing"/>
    <property type="match status" value="1"/>
</dbReference>
<dbReference type="PROSITE" id="PS50156">
    <property type="entry name" value="SSD"/>
    <property type="match status" value="1"/>
</dbReference>
<keyword evidence="4 8" id="KW-0472">Membrane</keyword>
<evidence type="ECO:0000256" key="1">
    <source>
        <dbReference type="ARBA" id="ARBA00004141"/>
    </source>
</evidence>
<dbReference type="InterPro" id="IPR053958">
    <property type="entry name" value="HMGCR/SNAP/NPC1-like_SSD"/>
</dbReference>
<evidence type="ECO:0000256" key="5">
    <source>
        <dbReference type="ARBA" id="ARBA00023180"/>
    </source>
</evidence>
<evidence type="ECO:0000256" key="3">
    <source>
        <dbReference type="ARBA" id="ARBA00022989"/>
    </source>
</evidence>
<feature type="transmembrane region" description="Helical" evidence="8">
    <location>
        <begin position="326"/>
        <end position="346"/>
    </location>
</feature>
<feature type="compositionally biased region" description="Polar residues" evidence="7">
    <location>
        <begin position="136"/>
        <end position="183"/>
    </location>
</feature>
<evidence type="ECO:0000256" key="2">
    <source>
        <dbReference type="ARBA" id="ARBA00022692"/>
    </source>
</evidence>
<feature type="region of interest" description="Disordered" evidence="7">
    <location>
        <begin position="112"/>
        <end position="183"/>
    </location>
</feature>
<comment type="subcellular location">
    <subcellularLocation>
        <location evidence="1">Membrane</location>
        <topology evidence="1">Multi-pass membrane protein</topology>
    </subcellularLocation>
</comment>
<dbReference type="PANTHER" id="PTHR45951">
    <property type="entry name" value="PROTEIN DISPATCHED-RELATED"/>
    <property type="match status" value="1"/>
</dbReference>
<keyword evidence="5" id="KW-0325">Glycoprotein</keyword>
<sequence>MLFLSGVLFISGYNIMPANFGDIPLDLSKDATKLRADAWNFAVESGEVTPLSGGQLERGTKYGQVQLVYEGDNVFTRENLLSIKHYEETLFNRSSYRTEICLLHGTAKHPTLQAPANPTLQGTPNGPQQGTGNPTLKGTPNPTQQGTANLTLQGTANPTIQGTANPTLQGTANPTLQGTANRTQQGTANRICAKPLSILRFFDGTYAAINSTLYDPNFENIAGVLYTASMNKKSNALLNFHLGKDARISPTEVSSPYTRSLFFTGWPLKGYKSNTDRQDDQKKELDKKVVEIFWDSFDEKYNDGVGEMNFYYFSVSLWTAALQKQIIYDMMLAVASLCFIFSFCWFQTGSLWITSWGIFGIFSSFNITNLLYRIVLDYRYFGVFHVMSIFIILGIGSDNIFVFMDSWKQSENNKYKSLAHRLSDVYRKSAKTMFVTSITTIVAFLSNAPSPLLSISSFGIFSAVLIFVNYLTAILFFPTVVMYHHESRKGRCWCCALYCSHQNPDNDLLEGSVRESSRRKKKTILEYVIEFFDGWFFRNIVTHKYVRWFVLVVSAVIIGVAISFATQLEPDREQTQVWRSDTNWATFRHLSNNAFKKSQEDHAVVVSIIWGLKEQDRSECHHSDFKCKGKTVFDRSFDLNPPPCQTAMLDLCKELKAPSHAQENTLKLRRNEVTGEVEIKCVFERMDEYLKEEAKKSKYPNGSDFSFVINANKMQNMMYYNPDLYNVSLLSDSYYRYFEIGLGYFITDGGSKKYATTYDFKKYQSLLGGVMDPTLSRTASNNTYLQGNTYGHRLAYVAITVNTTLNPSSLGYEEGLPIYRDWEDFVNNKMKTFPSSCNNAFQATVTHSFNVWHWVKVQQTLVTPVKGLSLETSVVAALLKKAC</sequence>
<keyword evidence="3 8" id="KW-1133">Transmembrane helix</keyword>
<dbReference type="InterPro" id="IPR000731">
    <property type="entry name" value="SSD"/>
</dbReference>
<dbReference type="PANTHER" id="PTHR45951:SF7">
    <property type="entry name" value="SSD DOMAIN-CONTAINING PROTEIN"/>
    <property type="match status" value="1"/>
</dbReference>
<keyword evidence="10" id="KW-1185">Reference proteome</keyword>
<gene>
    <name evidence="9" type="ORF">PACLA_8A013456</name>
</gene>
<feature type="transmembrane region" description="Helical" evidence="8">
    <location>
        <begin position="353"/>
        <end position="374"/>
    </location>
</feature>
<evidence type="ECO:0000313" key="9">
    <source>
        <dbReference type="EMBL" id="CAB4012474.1"/>
    </source>
</evidence>
<organism evidence="9 10">
    <name type="scientific">Paramuricea clavata</name>
    <name type="common">Red gorgonian</name>
    <name type="synonym">Violescent sea-whip</name>
    <dbReference type="NCBI Taxonomy" id="317549"/>
    <lineage>
        <taxon>Eukaryota</taxon>
        <taxon>Metazoa</taxon>
        <taxon>Cnidaria</taxon>
        <taxon>Anthozoa</taxon>
        <taxon>Octocorallia</taxon>
        <taxon>Malacalcyonacea</taxon>
        <taxon>Plexauridae</taxon>
        <taxon>Paramuricea</taxon>
    </lineage>
</organism>